<comment type="caution">
    <text evidence="13">The sequence shown here is derived from an EMBL/GenBank/DDBJ whole genome shotgun (WGS) entry which is preliminary data.</text>
</comment>
<dbReference type="PANTHER" id="PTHR16138:SF7">
    <property type="entry name" value="PALMITOYL-PROTEIN THIOESTERASE ABHD10, MITOCHONDRIAL"/>
    <property type="match status" value="1"/>
</dbReference>
<dbReference type="InterPro" id="IPR052382">
    <property type="entry name" value="ABHD10_acyl-thioesterase"/>
</dbReference>
<gene>
    <name evidence="13" type="ORF">GV68_16255</name>
</gene>
<evidence type="ECO:0000313" key="14">
    <source>
        <dbReference type="Proteomes" id="UP000052167"/>
    </source>
</evidence>
<evidence type="ECO:0000256" key="9">
    <source>
        <dbReference type="ARBA" id="ARBA00046047"/>
    </source>
</evidence>
<dbReference type="GO" id="GO:0008474">
    <property type="term" value="F:palmitoyl-(protein) hydrolase activity"/>
    <property type="evidence" value="ECO:0007669"/>
    <property type="project" value="UniProtKB-EC"/>
</dbReference>
<dbReference type="OrthoDB" id="9813296at2"/>
<dbReference type="PANTHER" id="PTHR16138">
    <property type="entry name" value="MYCOPHENOLIC ACID ACYL-GLUCURONIDE ESTERASE, MITOCHONDRIAL"/>
    <property type="match status" value="1"/>
</dbReference>
<evidence type="ECO:0000256" key="2">
    <source>
        <dbReference type="ARBA" id="ARBA00022801"/>
    </source>
</evidence>
<evidence type="ECO:0000256" key="6">
    <source>
        <dbReference type="ARBA" id="ARBA00041520"/>
    </source>
</evidence>
<dbReference type="Pfam" id="PF12697">
    <property type="entry name" value="Abhydrolase_6"/>
    <property type="match status" value="1"/>
</dbReference>
<evidence type="ECO:0000256" key="3">
    <source>
        <dbReference type="ARBA" id="ARBA00022946"/>
    </source>
</evidence>
<comment type="catalytic activity">
    <reaction evidence="10">
        <text>S-hexadecanoyl-L-cysteinyl-[protein] + H2O = L-cysteinyl-[protein] + hexadecanoate + H(+)</text>
        <dbReference type="Rhea" id="RHEA:19233"/>
        <dbReference type="Rhea" id="RHEA-COMP:10131"/>
        <dbReference type="Rhea" id="RHEA-COMP:11032"/>
        <dbReference type="ChEBI" id="CHEBI:7896"/>
        <dbReference type="ChEBI" id="CHEBI:15377"/>
        <dbReference type="ChEBI" id="CHEBI:15378"/>
        <dbReference type="ChEBI" id="CHEBI:29950"/>
        <dbReference type="ChEBI" id="CHEBI:74151"/>
        <dbReference type="EC" id="3.1.2.22"/>
    </reaction>
    <physiologicalReaction direction="left-to-right" evidence="10">
        <dbReference type="Rhea" id="RHEA:19234"/>
    </physiologicalReaction>
</comment>
<dbReference type="GO" id="GO:0102390">
    <property type="term" value="F:mycophenolic acid acyl-glucuronide esterase activity"/>
    <property type="evidence" value="ECO:0007669"/>
    <property type="project" value="UniProtKB-EC"/>
</dbReference>
<evidence type="ECO:0000256" key="7">
    <source>
        <dbReference type="ARBA" id="ARBA00042645"/>
    </source>
</evidence>
<evidence type="ECO:0000313" key="13">
    <source>
        <dbReference type="EMBL" id="KEQ03772.1"/>
    </source>
</evidence>
<evidence type="ECO:0000256" key="8">
    <source>
        <dbReference type="ARBA" id="ARBA00042704"/>
    </source>
</evidence>
<dbReference type="SUPFAM" id="SSF53474">
    <property type="entry name" value="alpha/beta-Hydrolases"/>
    <property type="match status" value="1"/>
</dbReference>
<dbReference type="EC" id="3.1.2.22" evidence="1"/>
<proteinExistence type="predicted"/>
<dbReference type="EMBL" id="JOKJ01000030">
    <property type="protein sequence ID" value="KEQ03772.1"/>
    <property type="molecule type" value="Genomic_DNA"/>
</dbReference>
<dbReference type="Proteomes" id="UP000052167">
    <property type="component" value="Unassembled WGS sequence"/>
</dbReference>
<keyword evidence="2 13" id="KW-0378">Hydrolase</keyword>
<evidence type="ECO:0000256" key="4">
    <source>
        <dbReference type="ARBA" id="ARBA00039132"/>
    </source>
</evidence>
<comment type="catalytic activity">
    <reaction evidence="11">
        <text>mycophenolic acid O-acyl-beta-D-glucuronide + H2O = mycophenolate + D-glucuronate + H(+)</text>
        <dbReference type="Rhea" id="RHEA:34179"/>
        <dbReference type="ChEBI" id="CHEBI:15377"/>
        <dbReference type="ChEBI" id="CHEBI:15378"/>
        <dbReference type="ChEBI" id="CHEBI:58720"/>
        <dbReference type="ChEBI" id="CHEBI:62932"/>
        <dbReference type="ChEBI" id="CHEBI:66982"/>
        <dbReference type="EC" id="3.1.1.93"/>
    </reaction>
    <physiologicalReaction direction="left-to-right" evidence="11">
        <dbReference type="Rhea" id="RHEA:34180"/>
    </physiologicalReaction>
</comment>
<evidence type="ECO:0000256" key="11">
    <source>
        <dbReference type="ARBA" id="ARBA00047972"/>
    </source>
</evidence>
<evidence type="ECO:0000259" key="12">
    <source>
        <dbReference type="Pfam" id="PF12697"/>
    </source>
</evidence>
<feature type="domain" description="AB hydrolase-1" evidence="12">
    <location>
        <begin position="58"/>
        <end position="254"/>
    </location>
</feature>
<reference evidence="13 14" key="1">
    <citation type="submission" date="2014-06" db="EMBL/GenBank/DDBJ databases">
        <title>Rhizobium pelagicum/R2-400B4.</title>
        <authorList>
            <person name="Kimes N.E."/>
            <person name="Lopez-Perez M."/>
        </authorList>
    </citation>
    <scope>NUCLEOTIDE SEQUENCE [LARGE SCALE GENOMIC DNA]</scope>
    <source>
        <strain evidence="13 14">R2-400B4</strain>
    </source>
</reference>
<evidence type="ECO:0000256" key="1">
    <source>
        <dbReference type="ARBA" id="ARBA00012423"/>
    </source>
</evidence>
<dbReference type="Gene3D" id="3.40.50.1820">
    <property type="entry name" value="alpha/beta hydrolase"/>
    <property type="match status" value="1"/>
</dbReference>
<keyword evidence="3" id="KW-0809">Transit peptide</keyword>
<dbReference type="RefSeq" id="WP_037166672.1">
    <property type="nucleotide sequence ID" value="NZ_CAJXID010000030.1"/>
</dbReference>
<dbReference type="AlphaFoldDB" id="A0A922NWN3"/>
<protein>
    <recommendedName>
        <fullName evidence="5">Palmitoyl-protein thioesterase ABHD10, mitochondrial</fullName>
        <ecNumber evidence="4">3.1.1.93</ecNumber>
        <ecNumber evidence="1">3.1.2.22</ecNumber>
    </recommendedName>
    <alternativeName>
        <fullName evidence="7">Acyl-protein thioesterase ABHD10</fullName>
    </alternativeName>
    <alternativeName>
        <fullName evidence="8">Alpha/beta hydrolase domain-containing protein 10</fullName>
    </alternativeName>
    <alternativeName>
        <fullName evidence="6">Mycophenolic acid acyl-glucuronide esterase, mitochondrial</fullName>
    </alternativeName>
</protein>
<evidence type="ECO:0000256" key="5">
    <source>
        <dbReference type="ARBA" id="ARBA00039314"/>
    </source>
</evidence>
<dbReference type="InterPro" id="IPR029058">
    <property type="entry name" value="AB_hydrolase_fold"/>
</dbReference>
<comment type="function">
    <text evidence="9">Acts as an acyl-protein thioesterase that hydrolyzes fatty acids from acylated residues in proteins. Regulates the mitochondrial S-depalmitoylation of the nucleophilic active site residue of peroxiredoxin-5/PRDX5, a key antioxidant protein, therefore modulating mitochondrial antioxidant ability. Also catalyzes the deglucuronidation of mycophenolic acid acyl-glucuronide, an active metabolite of the immunosuppressant drug mycophenolate.</text>
</comment>
<accession>A0A922NWN3</accession>
<evidence type="ECO:0000256" key="10">
    <source>
        <dbReference type="ARBA" id="ARBA00047409"/>
    </source>
</evidence>
<name>A0A922NWN3_9HYPH</name>
<sequence length="270" mass="29315">MTDPSAATPPQEKSVTVGGAGDERTIAILYRPPSAGTSAPVLVWLGGYRSDMTGTKAAEMDAFAARQGLGAIRFDYSGHGASGGDFRQGTISRWLEETIAVLDHLKPERIVLVGSSMGGWIALRLAQELRQRATGPHLAGLVLIAPAPDFTSELIEPHLTDAQRRALAEQGHFEELSEYSPEPNIFTRDLLEDGRRNQVLTGIIETGCPVHILQGMQDADVPYRHALKLVEFLPAEDVVVTLIRDGDHRLSRPQDIDRMLAAVGSLVNHD</sequence>
<keyword evidence="14" id="KW-1185">Reference proteome</keyword>
<dbReference type="InterPro" id="IPR000073">
    <property type="entry name" value="AB_hydrolase_1"/>
</dbReference>
<dbReference type="EC" id="3.1.1.93" evidence="4"/>
<organism evidence="13 14">
    <name type="scientific">Pseudorhizobium pelagicum</name>
    <dbReference type="NCBI Taxonomy" id="1509405"/>
    <lineage>
        <taxon>Bacteria</taxon>
        <taxon>Pseudomonadati</taxon>
        <taxon>Pseudomonadota</taxon>
        <taxon>Alphaproteobacteria</taxon>
        <taxon>Hyphomicrobiales</taxon>
        <taxon>Rhizobiaceae</taxon>
        <taxon>Rhizobium/Agrobacterium group</taxon>
        <taxon>Pseudorhizobium</taxon>
    </lineage>
</organism>